<reference evidence="2 3" key="1">
    <citation type="journal article" date="2023" name="Arcadia Sci">
        <title>De novo assembly of a long-read Amblyomma americanum tick genome.</title>
        <authorList>
            <person name="Chou S."/>
            <person name="Poskanzer K.E."/>
            <person name="Rollins M."/>
            <person name="Thuy-Boun P.S."/>
        </authorList>
    </citation>
    <scope>NUCLEOTIDE SEQUENCE [LARGE SCALE GENOMIC DNA]</scope>
    <source>
        <strain evidence="2">F_SG_1</strain>
        <tissue evidence="2">Salivary glands</tissue>
    </source>
</reference>
<evidence type="ECO:0000313" key="3">
    <source>
        <dbReference type="Proteomes" id="UP001321473"/>
    </source>
</evidence>
<feature type="compositionally biased region" description="Pro residues" evidence="1">
    <location>
        <begin position="200"/>
        <end position="213"/>
    </location>
</feature>
<organism evidence="2 3">
    <name type="scientific">Amblyomma americanum</name>
    <name type="common">Lone star tick</name>
    <dbReference type="NCBI Taxonomy" id="6943"/>
    <lineage>
        <taxon>Eukaryota</taxon>
        <taxon>Metazoa</taxon>
        <taxon>Ecdysozoa</taxon>
        <taxon>Arthropoda</taxon>
        <taxon>Chelicerata</taxon>
        <taxon>Arachnida</taxon>
        <taxon>Acari</taxon>
        <taxon>Parasitiformes</taxon>
        <taxon>Ixodida</taxon>
        <taxon>Ixodoidea</taxon>
        <taxon>Ixodidae</taxon>
        <taxon>Amblyomminae</taxon>
        <taxon>Amblyomma</taxon>
    </lineage>
</organism>
<name>A0AAQ4CWY5_AMBAM</name>
<feature type="region of interest" description="Disordered" evidence="1">
    <location>
        <begin position="163"/>
        <end position="247"/>
    </location>
</feature>
<proteinExistence type="predicted"/>
<keyword evidence="3" id="KW-1185">Reference proteome</keyword>
<gene>
    <name evidence="2" type="ORF">V5799_002571</name>
</gene>
<dbReference type="AlphaFoldDB" id="A0AAQ4CWY5"/>
<accession>A0AAQ4CWY5</accession>
<protein>
    <recommendedName>
        <fullName evidence="4">Tick transposon</fullName>
    </recommendedName>
</protein>
<comment type="caution">
    <text evidence="2">The sequence shown here is derived from an EMBL/GenBank/DDBJ whole genome shotgun (WGS) entry which is preliminary data.</text>
</comment>
<evidence type="ECO:0000256" key="1">
    <source>
        <dbReference type="SAM" id="MobiDB-lite"/>
    </source>
</evidence>
<sequence>MGLRLLLSTPVRAFEASRFDGHIGTIFSVDPAVPDKGIADTIEASVLSIRRRDGAVTIRFGAAPLDWIQIAGLQFRVRPFKARPLQCSQCGGYNHVAASCTRSQRCTICSGPHHHRDCTAEVPRCLHCRGHHRAVNHARLRWKEQSQLGDHCPSRDCQPWCPPRLHGRAPPTAPTQQGTGARDSQGPQLRPSPAVAELQGPPPCSPDPSPYPDRYPGRPAVGDDGFAAGRPDPPATSPPYLRGSRAV</sequence>
<evidence type="ECO:0000313" key="2">
    <source>
        <dbReference type="EMBL" id="KAK8754725.1"/>
    </source>
</evidence>
<evidence type="ECO:0008006" key="4">
    <source>
        <dbReference type="Google" id="ProtNLM"/>
    </source>
</evidence>
<dbReference type="EMBL" id="JARKHS020036866">
    <property type="protein sequence ID" value="KAK8754725.1"/>
    <property type="molecule type" value="Genomic_DNA"/>
</dbReference>
<dbReference type="Proteomes" id="UP001321473">
    <property type="component" value="Unassembled WGS sequence"/>
</dbReference>